<dbReference type="PANTHER" id="PTHR42927">
    <property type="entry name" value="HELICASE SUPERFAMILY 1 AND 2 DOMAIN-CONTAINING PROTEIN"/>
    <property type="match status" value="1"/>
</dbReference>
<dbReference type="SMART" id="SM00456">
    <property type="entry name" value="WW"/>
    <property type="match status" value="1"/>
</dbReference>
<dbReference type="InParanoid" id="G5A3S5"/>
<dbReference type="SMART" id="SM00487">
    <property type="entry name" value="DEXDc"/>
    <property type="match status" value="1"/>
</dbReference>
<evidence type="ECO:0000313" key="4">
    <source>
        <dbReference type="EMBL" id="EGZ10239.1"/>
    </source>
</evidence>
<dbReference type="InterPro" id="IPR036020">
    <property type="entry name" value="WW_dom_sf"/>
</dbReference>
<feature type="compositionally biased region" description="Basic and acidic residues" evidence="1">
    <location>
        <begin position="38"/>
        <end position="52"/>
    </location>
</feature>
<dbReference type="Gene3D" id="3.40.50.300">
    <property type="entry name" value="P-loop containing nucleotide triphosphate hydrolases"/>
    <property type="match status" value="2"/>
</dbReference>
<dbReference type="PANTHER" id="PTHR42927:SF1">
    <property type="entry name" value="HELICASE SUPERFAMILY 1 AND 2 DOMAIN-CONTAINING PROTEIN"/>
    <property type="match status" value="1"/>
</dbReference>
<evidence type="ECO:0008006" key="6">
    <source>
        <dbReference type="Google" id="ProtNLM"/>
    </source>
</evidence>
<feature type="region of interest" description="Disordered" evidence="1">
    <location>
        <begin position="33"/>
        <end position="52"/>
    </location>
</feature>
<dbReference type="Gene3D" id="2.20.70.10">
    <property type="match status" value="1"/>
</dbReference>
<dbReference type="PROSITE" id="PS01159">
    <property type="entry name" value="WW_DOMAIN_1"/>
    <property type="match status" value="1"/>
</dbReference>
<dbReference type="InterPro" id="IPR027417">
    <property type="entry name" value="P-loop_NTPase"/>
</dbReference>
<feature type="domain" description="Helicase ATP-binding" evidence="3">
    <location>
        <begin position="111"/>
        <end position="320"/>
    </location>
</feature>
<reference evidence="4 5" key="1">
    <citation type="journal article" date="2006" name="Science">
        <title>Phytophthora genome sequences uncover evolutionary origins and mechanisms of pathogenesis.</title>
        <authorList>
            <person name="Tyler B.M."/>
            <person name="Tripathy S."/>
            <person name="Zhang X."/>
            <person name="Dehal P."/>
            <person name="Jiang R.H."/>
            <person name="Aerts A."/>
            <person name="Arredondo F.D."/>
            <person name="Baxter L."/>
            <person name="Bensasson D."/>
            <person name="Beynon J.L."/>
            <person name="Chapman J."/>
            <person name="Damasceno C.M."/>
            <person name="Dorrance A.E."/>
            <person name="Dou D."/>
            <person name="Dickerman A.W."/>
            <person name="Dubchak I.L."/>
            <person name="Garbelotto M."/>
            <person name="Gijzen M."/>
            <person name="Gordon S.G."/>
            <person name="Govers F."/>
            <person name="Grunwald N.J."/>
            <person name="Huang W."/>
            <person name="Ivors K.L."/>
            <person name="Jones R.W."/>
            <person name="Kamoun S."/>
            <person name="Krampis K."/>
            <person name="Lamour K.H."/>
            <person name="Lee M.K."/>
            <person name="McDonald W.H."/>
            <person name="Medina M."/>
            <person name="Meijer H.J."/>
            <person name="Nordberg E.K."/>
            <person name="Maclean D.J."/>
            <person name="Ospina-Giraldo M.D."/>
            <person name="Morris P.F."/>
            <person name="Phuntumart V."/>
            <person name="Putnam N.H."/>
            <person name="Rash S."/>
            <person name="Rose J.K."/>
            <person name="Sakihama Y."/>
            <person name="Salamov A.A."/>
            <person name="Savidor A."/>
            <person name="Scheuring C.F."/>
            <person name="Smith B.M."/>
            <person name="Sobral B.W."/>
            <person name="Terry A."/>
            <person name="Torto-Alalibo T.A."/>
            <person name="Win J."/>
            <person name="Xu Z."/>
            <person name="Zhang H."/>
            <person name="Grigoriev I.V."/>
            <person name="Rokhsar D.S."/>
            <person name="Boore J.L."/>
        </authorList>
    </citation>
    <scope>NUCLEOTIDE SEQUENCE [LARGE SCALE GENOMIC DNA]</scope>
    <source>
        <strain evidence="4 5">P6497</strain>
    </source>
</reference>
<evidence type="ECO:0000259" key="3">
    <source>
        <dbReference type="PROSITE" id="PS51192"/>
    </source>
</evidence>
<dbReference type="RefSeq" id="XP_009535100.1">
    <property type="nucleotide sequence ID" value="XM_009536805.1"/>
</dbReference>
<dbReference type="KEGG" id="psoj:PHYSODRAFT_522445"/>
<dbReference type="InterPro" id="IPR014001">
    <property type="entry name" value="Helicase_ATP-bd"/>
</dbReference>
<dbReference type="Pfam" id="PF22679">
    <property type="entry name" value="T1R_D3-like"/>
    <property type="match status" value="1"/>
</dbReference>
<dbReference type="InterPro" id="IPR040980">
    <property type="entry name" value="SWI2_SNF2"/>
</dbReference>
<evidence type="ECO:0000259" key="2">
    <source>
        <dbReference type="PROSITE" id="PS50020"/>
    </source>
</evidence>
<evidence type="ECO:0000256" key="1">
    <source>
        <dbReference type="SAM" id="MobiDB-lite"/>
    </source>
</evidence>
<name>G5A3S5_PHYSP</name>
<keyword evidence="5" id="KW-1185">Reference proteome</keyword>
<accession>G5A3S5</accession>
<dbReference type="OMA" id="CMIVVRS"/>
<protein>
    <recommendedName>
        <fullName evidence="6">WW domain-containing protein</fullName>
    </recommendedName>
</protein>
<feature type="domain" description="WW" evidence="2">
    <location>
        <begin position="5"/>
        <end position="39"/>
    </location>
</feature>
<proteinExistence type="predicted"/>
<evidence type="ECO:0000313" key="5">
    <source>
        <dbReference type="Proteomes" id="UP000002640"/>
    </source>
</evidence>
<dbReference type="Pfam" id="PF18766">
    <property type="entry name" value="SWI2_SNF2"/>
    <property type="match status" value="1"/>
</dbReference>
<dbReference type="EMBL" id="JH159159">
    <property type="protein sequence ID" value="EGZ10239.1"/>
    <property type="molecule type" value="Genomic_DNA"/>
</dbReference>
<dbReference type="GeneID" id="20660514"/>
<dbReference type="Pfam" id="PF00397">
    <property type="entry name" value="WW"/>
    <property type="match status" value="1"/>
</dbReference>
<dbReference type="SUPFAM" id="SSF51045">
    <property type="entry name" value="WW domain"/>
    <property type="match status" value="1"/>
</dbReference>
<organism evidence="4 5">
    <name type="scientific">Phytophthora sojae (strain P6497)</name>
    <name type="common">Soybean stem and root rot agent</name>
    <name type="synonym">Phytophthora megasperma f. sp. glycines</name>
    <dbReference type="NCBI Taxonomy" id="1094619"/>
    <lineage>
        <taxon>Eukaryota</taxon>
        <taxon>Sar</taxon>
        <taxon>Stramenopiles</taxon>
        <taxon>Oomycota</taxon>
        <taxon>Peronosporomycetes</taxon>
        <taxon>Peronosporales</taxon>
        <taxon>Peronosporaceae</taxon>
        <taxon>Phytophthora</taxon>
    </lineage>
</organism>
<gene>
    <name evidence="4" type="ORF">PHYSODRAFT_522445</name>
</gene>
<dbReference type="PROSITE" id="PS51192">
    <property type="entry name" value="HELICASE_ATP_BIND_1"/>
    <property type="match status" value="1"/>
</dbReference>
<dbReference type="AlphaFoldDB" id="G5A3S5"/>
<dbReference type="InterPro" id="IPR001202">
    <property type="entry name" value="WW_dom"/>
</dbReference>
<dbReference type="Proteomes" id="UP000002640">
    <property type="component" value="Unassembled WGS sequence"/>
</dbReference>
<dbReference type="PROSITE" id="PS50020">
    <property type="entry name" value="WW_DOMAIN_2"/>
    <property type="match status" value="1"/>
</dbReference>
<dbReference type="STRING" id="1094619.G5A3S5"/>
<dbReference type="InterPro" id="IPR055180">
    <property type="entry name" value="HsdR_RecA-like_helicase_dom_2"/>
</dbReference>
<dbReference type="CDD" id="cd00201">
    <property type="entry name" value="WW"/>
    <property type="match status" value="1"/>
</dbReference>
<sequence length="694" mass="77975">MTPTAPLPPEWLVRVSRSKGKVYYYHTLTRKTQWSRPTPEERPKLDNDHETTVVEHKQSVLHALIVASMRVGGSSVTRGTKRAVVFTPWTHQLTAVENVITAIQTRTVEDDAASTTAERFLLQHSTGAGKTLTIAALSHQLLYVKDARSLRFHTVVVMLDRVKLNEQVGDAVERYLQQNGVDEVFRAESIEHLAGLLDASAQKQQQSPQRVIITTTHKMGLLVRDDVLLTRLLHRSSSAKRGAGEGADEEESGDDAFQRVAIITDEAHRSHTSSTRDAIEKVMKAGEGSQAQLTFIGFTATPNTDALELFGSSTDDGFRHPFHCYPIAQATEDGRIMNTLDNYTCMSCEVETSVFPKLVQELLRTTRGVRRRIIDHASDDVAVLKAKALVMMTDFQAMKRDHPKVKCMIVVRSRQDVVRYYTLITTFVKKKKLGWNCYAAFKQTLNDRSVTLAISDIVVVCDKLDTGYNEPLLACMYVDRYLRSSAHTVQLLSRLNRRHKHKPSVRVLDFANNAAQVRRGFADFWQEAKTPESSDVIDEAAEKMDLVTAIAVLCDHFPDLCTAPIDIEDPRSFVSERILPLERDAFQQVVDSLRGAVIAFKRLEQAGCDEFFDLVSPFSYYLLYELKKETESHLVAVEAEVDLSLDDIKAKMSARMRKCHKSYSGSLYPQSLLVRRVLCLAVSAVGLTNENVDL</sequence>
<dbReference type="SUPFAM" id="SSF52540">
    <property type="entry name" value="P-loop containing nucleoside triphosphate hydrolases"/>
    <property type="match status" value="2"/>
</dbReference>